<dbReference type="Proteomes" id="UP001595705">
    <property type="component" value="Unassembled WGS sequence"/>
</dbReference>
<dbReference type="PROSITE" id="PS00455">
    <property type="entry name" value="AMP_BINDING"/>
    <property type="match status" value="1"/>
</dbReference>
<dbReference type="InterPro" id="IPR050237">
    <property type="entry name" value="ATP-dep_AMP-bd_enzyme"/>
</dbReference>
<keyword evidence="1" id="KW-0436">Ligase</keyword>
<dbReference type="RefSeq" id="WP_386743160.1">
    <property type="nucleotide sequence ID" value="NZ_JBHRYA010000007.1"/>
</dbReference>
<dbReference type="InterPro" id="IPR000873">
    <property type="entry name" value="AMP-dep_synth/lig_dom"/>
</dbReference>
<evidence type="ECO:0000313" key="5">
    <source>
        <dbReference type="Proteomes" id="UP001595705"/>
    </source>
</evidence>
<dbReference type="InterPro" id="IPR045851">
    <property type="entry name" value="AMP-bd_C_sf"/>
</dbReference>
<dbReference type="Pfam" id="PF00501">
    <property type="entry name" value="AMP-binding"/>
    <property type="match status" value="1"/>
</dbReference>
<name>A0ABV7XIS9_9GAMM</name>
<gene>
    <name evidence="4" type="ORF">ACFONC_07730</name>
</gene>
<evidence type="ECO:0000256" key="2">
    <source>
        <dbReference type="SAM" id="MobiDB-lite"/>
    </source>
</evidence>
<protein>
    <submittedName>
        <fullName evidence="4">AMP-binding protein</fullName>
    </submittedName>
</protein>
<keyword evidence="5" id="KW-1185">Reference proteome</keyword>
<dbReference type="PANTHER" id="PTHR43767:SF8">
    <property type="entry name" value="LONG-CHAIN-FATTY-ACID--COA LIGASE"/>
    <property type="match status" value="1"/>
</dbReference>
<dbReference type="InterPro" id="IPR020845">
    <property type="entry name" value="AMP-binding_CS"/>
</dbReference>
<dbReference type="InterPro" id="IPR042099">
    <property type="entry name" value="ANL_N_sf"/>
</dbReference>
<reference evidence="5" key="1">
    <citation type="journal article" date="2019" name="Int. J. Syst. Evol. Microbiol.">
        <title>The Global Catalogue of Microorganisms (GCM) 10K type strain sequencing project: providing services to taxonomists for standard genome sequencing and annotation.</title>
        <authorList>
            <consortium name="The Broad Institute Genomics Platform"/>
            <consortium name="The Broad Institute Genome Sequencing Center for Infectious Disease"/>
            <person name="Wu L."/>
            <person name="Ma J."/>
        </authorList>
    </citation>
    <scope>NUCLEOTIDE SEQUENCE [LARGE SCALE GENOMIC DNA]</scope>
    <source>
        <strain evidence="5">KCTC 42441</strain>
    </source>
</reference>
<dbReference type="PANTHER" id="PTHR43767">
    <property type="entry name" value="LONG-CHAIN-FATTY-ACID--COA LIGASE"/>
    <property type="match status" value="1"/>
</dbReference>
<evidence type="ECO:0000256" key="1">
    <source>
        <dbReference type="ARBA" id="ARBA00022598"/>
    </source>
</evidence>
<organism evidence="4 5">
    <name type="scientific">Luteimonas soli</name>
    <dbReference type="NCBI Taxonomy" id="1648966"/>
    <lineage>
        <taxon>Bacteria</taxon>
        <taxon>Pseudomonadati</taxon>
        <taxon>Pseudomonadota</taxon>
        <taxon>Gammaproteobacteria</taxon>
        <taxon>Lysobacterales</taxon>
        <taxon>Lysobacteraceae</taxon>
        <taxon>Luteimonas</taxon>
    </lineage>
</organism>
<proteinExistence type="predicted"/>
<sequence length="469" mass="49802">MSAVIETRSGAPAKARVPSRPLAGGDGARAVAFDADGEVSLDTFLSHVRGLARLLPDAAHAINLCEDRYRFLVAFCAVALRGQTTLLPPSRTRAAIDEVRALHPESYCLGDGDHCGCPHPSLAPLPHYVRMPDVLPRCEGERPLVDDDALVAIGFTSGSTGAPKPNAKTWRSFRTSTEQNLAALAGLWPGEAVVQAVATVPPQHMYGMEMSVLLPLLGNVAVHGARPFFPQDVADALADAKAPRLLVTTPVHLRALVEAGVALPPMAGIVTATAPLPQPLAAAAEARFGCEVREVFGSTETCIIARRRTAIQDAWTPLPGVRVTPQPDGTLVHATHLPQPVALADLVELVDNGRDADGRFLLRGRQGDLLEIAGKRASLGDLTRRLLAIPGVEDGVVFQLDADEVGVKRIAAMAVAPTLAEADILRALRCSIDPVFLPRRLRRVTTLPRNETGKLPRGALLRLLDGDGA</sequence>
<dbReference type="Gene3D" id="3.30.300.30">
    <property type="match status" value="1"/>
</dbReference>
<accession>A0ABV7XIS9</accession>
<dbReference type="SUPFAM" id="SSF56801">
    <property type="entry name" value="Acetyl-CoA synthetase-like"/>
    <property type="match status" value="1"/>
</dbReference>
<feature type="region of interest" description="Disordered" evidence="2">
    <location>
        <begin position="1"/>
        <end position="21"/>
    </location>
</feature>
<dbReference type="EMBL" id="JBHRYA010000007">
    <property type="protein sequence ID" value="MFC3716037.1"/>
    <property type="molecule type" value="Genomic_DNA"/>
</dbReference>
<evidence type="ECO:0000313" key="4">
    <source>
        <dbReference type="EMBL" id="MFC3716037.1"/>
    </source>
</evidence>
<comment type="caution">
    <text evidence="4">The sequence shown here is derived from an EMBL/GenBank/DDBJ whole genome shotgun (WGS) entry which is preliminary data.</text>
</comment>
<evidence type="ECO:0000259" key="3">
    <source>
        <dbReference type="Pfam" id="PF00501"/>
    </source>
</evidence>
<dbReference type="Gene3D" id="3.40.50.12780">
    <property type="entry name" value="N-terminal domain of ligase-like"/>
    <property type="match status" value="1"/>
</dbReference>
<feature type="domain" description="AMP-dependent synthetase/ligase" evidence="3">
    <location>
        <begin position="142"/>
        <end position="315"/>
    </location>
</feature>